<dbReference type="EMBL" id="PZQS01000008">
    <property type="protein sequence ID" value="PVD25838.1"/>
    <property type="molecule type" value="Genomic_DNA"/>
</dbReference>
<protein>
    <submittedName>
        <fullName evidence="1">Uncharacterized protein</fullName>
    </submittedName>
</protein>
<gene>
    <name evidence="1" type="ORF">C0Q70_13501</name>
</gene>
<dbReference type="AlphaFoldDB" id="A0A2T7NXE9"/>
<evidence type="ECO:0000313" key="1">
    <source>
        <dbReference type="EMBL" id="PVD25838.1"/>
    </source>
</evidence>
<evidence type="ECO:0000313" key="2">
    <source>
        <dbReference type="Proteomes" id="UP000245119"/>
    </source>
</evidence>
<proteinExistence type="predicted"/>
<keyword evidence="2" id="KW-1185">Reference proteome</keyword>
<dbReference type="Proteomes" id="UP000245119">
    <property type="component" value="Linkage Group LG8"/>
</dbReference>
<comment type="caution">
    <text evidence="1">The sequence shown here is derived from an EMBL/GenBank/DDBJ whole genome shotgun (WGS) entry which is preliminary data.</text>
</comment>
<sequence length="125" mass="13635">MTTAASMKVLAKSVHLAEAVAHSKARAKGKDKQDIKHSLITALYQIGSIREPGQSVTYKCSVSLSAVSVWSQDRTCVFLSRENDVDFTTGPFGQLDTRWTMATCHLGSGHLIATQRDFVQELGHA</sequence>
<accession>A0A2T7NXE9</accession>
<reference evidence="1 2" key="1">
    <citation type="submission" date="2018-04" db="EMBL/GenBank/DDBJ databases">
        <title>The genome of golden apple snail Pomacea canaliculata provides insight into stress tolerance and invasive adaptation.</title>
        <authorList>
            <person name="Liu C."/>
            <person name="Liu B."/>
            <person name="Ren Y."/>
            <person name="Zhang Y."/>
            <person name="Wang H."/>
            <person name="Li S."/>
            <person name="Jiang F."/>
            <person name="Yin L."/>
            <person name="Zhang G."/>
            <person name="Qian W."/>
            <person name="Fan W."/>
        </authorList>
    </citation>
    <scope>NUCLEOTIDE SEQUENCE [LARGE SCALE GENOMIC DNA]</scope>
    <source>
        <strain evidence="1">SZHN2017</strain>
        <tissue evidence="1">Muscle</tissue>
    </source>
</reference>
<organism evidence="1 2">
    <name type="scientific">Pomacea canaliculata</name>
    <name type="common">Golden apple snail</name>
    <dbReference type="NCBI Taxonomy" id="400727"/>
    <lineage>
        <taxon>Eukaryota</taxon>
        <taxon>Metazoa</taxon>
        <taxon>Spiralia</taxon>
        <taxon>Lophotrochozoa</taxon>
        <taxon>Mollusca</taxon>
        <taxon>Gastropoda</taxon>
        <taxon>Caenogastropoda</taxon>
        <taxon>Architaenioglossa</taxon>
        <taxon>Ampullarioidea</taxon>
        <taxon>Ampullariidae</taxon>
        <taxon>Pomacea</taxon>
    </lineage>
</organism>
<name>A0A2T7NXE9_POMCA</name>